<protein>
    <submittedName>
        <fullName evidence="2">Uncharacterized protein</fullName>
    </submittedName>
</protein>
<proteinExistence type="predicted"/>
<accession>A0A2H0RLF5</accession>
<keyword evidence="1" id="KW-0812">Transmembrane</keyword>
<evidence type="ECO:0000256" key="1">
    <source>
        <dbReference type="SAM" id="Phobius"/>
    </source>
</evidence>
<dbReference type="AlphaFoldDB" id="A0A2H0RLF5"/>
<organism evidence="2 3">
    <name type="scientific">Candidatus Uhrbacteria bacterium CG10_big_fil_rev_8_21_14_0_10_50_16</name>
    <dbReference type="NCBI Taxonomy" id="1975039"/>
    <lineage>
        <taxon>Bacteria</taxon>
        <taxon>Candidatus Uhriibacteriota</taxon>
    </lineage>
</organism>
<feature type="transmembrane region" description="Helical" evidence="1">
    <location>
        <begin position="87"/>
        <end position="107"/>
    </location>
</feature>
<reference evidence="2 3" key="1">
    <citation type="submission" date="2017-09" db="EMBL/GenBank/DDBJ databases">
        <title>Depth-based differentiation of microbial function through sediment-hosted aquifers and enrichment of novel symbionts in the deep terrestrial subsurface.</title>
        <authorList>
            <person name="Probst A.J."/>
            <person name="Ladd B."/>
            <person name="Jarett J.K."/>
            <person name="Geller-Mcgrath D.E."/>
            <person name="Sieber C.M."/>
            <person name="Emerson J.B."/>
            <person name="Anantharaman K."/>
            <person name="Thomas B.C."/>
            <person name="Malmstrom R."/>
            <person name="Stieglmeier M."/>
            <person name="Klingl A."/>
            <person name="Woyke T."/>
            <person name="Ryan C.M."/>
            <person name="Banfield J.F."/>
        </authorList>
    </citation>
    <scope>NUCLEOTIDE SEQUENCE [LARGE SCALE GENOMIC DNA]</scope>
    <source>
        <strain evidence="2">CG10_big_fil_rev_8_21_14_0_10_50_16</strain>
    </source>
</reference>
<keyword evidence="1" id="KW-0472">Membrane</keyword>
<dbReference type="Proteomes" id="UP000230084">
    <property type="component" value="Unassembled WGS sequence"/>
</dbReference>
<keyword evidence="1" id="KW-1133">Transmembrane helix</keyword>
<comment type="caution">
    <text evidence="2">The sequence shown here is derived from an EMBL/GenBank/DDBJ whole genome shotgun (WGS) entry which is preliminary data.</text>
</comment>
<gene>
    <name evidence="2" type="ORF">COV06_04255</name>
</gene>
<sequence>MDVYSFAWWFGTIPLYNATTLRIYFIVFLSLIIVGSLVRMVSRRQLQDRFQVEIAKKFASMLVVMGIVGLWYWFVAGQQIPFLSARFWLPLIVVAILVWILAIVRYVRKDVPAARAQVHSTKDDKKYFEPKHKK</sequence>
<evidence type="ECO:0000313" key="3">
    <source>
        <dbReference type="Proteomes" id="UP000230084"/>
    </source>
</evidence>
<feature type="transmembrane region" description="Helical" evidence="1">
    <location>
        <begin position="20"/>
        <end position="38"/>
    </location>
</feature>
<feature type="transmembrane region" description="Helical" evidence="1">
    <location>
        <begin position="58"/>
        <end position="75"/>
    </location>
</feature>
<evidence type="ECO:0000313" key="2">
    <source>
        <dbReference type="EMBL" id="PIR47267.1"/>
    </source>
</evidence>
<dbReference type="EMBL" id="PCYM01000010">
    <property type="protein sequence ID" value="PIR47267.1"/>
    <property type="molecule type" value="Genomic_DNA"/>
</dbReference>
<name>A0A2H0RLF5_9BACT</name>